<organism evidence="1 2">
    <name type="scientific">Candidatus Nitrosocosmicus arcticus</name>
    <dbReference type="NCBI Taxonomy" id="2035267"/>
    <lineage>
        <taxon>Archaea</taxon>
        <taxon>Nitrososphaerota</taxon>
        <taxon>Nitrososphaeria</taxon>
        <taxon>Nitrososphaerales</taxon>
        <taxon>Nitrososphaeraceae</taxon>
        <taxon>Candidatus Nitrosocosmicus</taxon>
    </lineage>
</organism>
<sequence length="56" mass="6451">MDWDGIIIPKVCKLLKLEHRTHPSYEKSIIEGTVQQVKVRMGCLIITFLVSQRIAN</sequence>
<accession>A0A557SZK1</accession>
<name>A0A557SZK1_9ARCH</name>
<reference evidence="1 2" key="1">
    <citation type="journal article" date="2019" name="Front. Microbiol.">
        <title>Ammonia Oxidation by the Arctic Terrestrial Thaumarchaeote Candidatus Nitrosocosmicus arcticus Is Stimulated by Increasing Temperatures.</title>
        <authorList>
            <person name="Alves R.J.E."/>
            <person name="Kerou M."/>
            <person name="Zappe A."/>
            <person name="Bittner R."/>
            <person name="Abby S.S."/>
            <person name="Schmidt H.A."/>
            <person name="Pfeifer K."/>
            <person name="Schleper C."/>
        </authorList>
    </citation>
    <scope>NUCLEOTIDE SEQUENCE [LARGE SCALE GENOMIC DNA]</scope>
    <source>
        <strain evidence="1 2">Kfb</strain>
    </source>
</reference>
<dbReference type="AlphaFoldDB" id="A0A557SZK1"/>
<keyword evidence="2" id="KW-1185">Reference proteome</keyword>
<proteinExistence type="predicted"/>
<dbReference type="EMBL" id="VOAH01000001">
    <property type="protein sequence ID" value="TVP42031.1"/>
    <property type="molecule type" value="Genomic_DNA"/>
</dbReference>
<evidence type="ECO:0000313" key="1">
    <source>
        <dbReference type="EMBL" id="TVP42031.1"/>
    </source>
</evidence>
<gene>
    <name evidence="1" type="ORF">NARC_10437</name>
</gene>
<comment type="caution">
    <text evidence="1">The sequence shown here is derived from an EMBL/GenBank/DDBJ whole genome shotgun (WGS) entry which is preliminary data.</text>
</comment>
<protein>
    <submittedName>
        <fullName evidence="1">Uncharacterized protein</fullName>
    </submittedName>
</protein>
<evidence type="ECO:0000313" key="2">
    <source>
        <dbReference type="Proteomes" id="UP000315289"/>
    </source>
</evidence>
<dbReference type="Proteomes" id="UP000315289">
    <property type="component" value="Unassembled WGS sequence"/>
</dbReference>